<accession>A0AAN8Q1L6</accession>
<comment type="subcellular location">
    <subcellularLocation>
        <location evidence="1">Nucleus</location>
    </subcellularLocation>
</comment>
<dbReference type="InterPro" id="IPR013087">
    <property type="entry name" value="Znf_C2H2_type"/>
</dbReference>
<feature type="domain" description="C2H2-type" evidence="10">
    <location>
        <begin position="357"/>
        <end position="384"/>
    </location>
</feature>
<dbReference type="PROSITE" id="PS00028">
    <property type="entry name" value="ZINC_FINGER_C2H2_1"/>
    <property type="match status" value="8"/>
</dbReference>
<dbReference type="InterPro" id="IPR036236">
    <property type="entry name" value="Znf_C2H2_sf"/>
</dbReference>
<evidence type="ECO:0000256" key="8">
    <source>
        <dbReference type="PROSITE-ProRule" id="PRU00042"/>
    </source>
</evidence>
<dbReference type="GO" id="GO:0006357">
    <property type="term" value="P:regulation of transcription by RNA polymerase II"/>
    <property type="evidence" value="ECO:0007669"/>
    <property type="project" value="TreeGrafter"/>
</dbReference>
<evidence type="ECO:0000256" key="3">
    <source>
        <dbReference type="ARBA" id="ARBA00022737"/>
    </source>
</evidence>
<proteinExistence type="predicted"/>
<dbReference type="Pfam" id="PF00096">
    <property type="entry name" value="zf-C2H2"/>
    <property type="match status" value="5"/>
</dbReference>
<keyword evidence="5" id="KW-0862">Zinc</keyword>
<keyword evidence="3" id="KW-0677">Repeat</keyword>
<dbReference type="SUPFAM" id="SSF57667">
    <property type="entry name" value="beta-beta-alpha zinc fingers"/>
    <property type="match status" value="6"/>
</dbReference>
<keyword evidence="2" id="KW-0479">Metal-binding</keyword>
<dbReference type="EMBL" id="JAZGQO010000003">
    <property type="protein sequence ID" value="KAK6188936.1"/>
    <property type="molecule type" value="Genomic_DNA"/>
</dbReference>
<feature type="domain" description="C2H2-type" evidence="10">
    <location>
        <begin position="156"/>
        <end position="183"/>
    </location>
</feature>
<dbReference type="PROSITE" id="PS50157">
    <property type="entry name" value="ZINC_FINGER_C2H2_2"/>
    <property type="match status" value="8"/>
</dbReference>
<feature type="compositionally biased region" description="Polar residues" evidence="9">
    <location>
        <begin position="122"/>
        <end position="132"/>
    </location>
</feature>
<protein>
    <recommendedName>
        <fullName evidence="10">C2H2-type domain-containing protein</fullName>
    </recommendedName>
</protein>
<evidence type="ECO:0000313" key="11">
    <source>
        <dbReference type="EMBL" id="KAK6188936.1"/>
    </source>
</evidence>
<dbReference type="PANTHER" id="PTHR24404">
    <property type="entry name" value="ZINC FINGER PROTEIN"/>
    <property type="match status" value="1"/>
</dbReference>
<gene>
    <name evidence="11" type="ORF">SNE40_005010</name>
</gene>
<reference evidence="11 12" key="1">
    <citation type="submission" date="2024-01" db="EMBL/GenBank/DDBJ databases">
        <title>The genome of the rayed Mediterranean limpet Patella caerulea (Linnaeus, 1758).</title>
        <authorList>
            <person name="Anh-Thu Weber A."/>
            <person name="Halstead-Nussloch G."/>
        </authorList>
    </citation>
    <scope>NUCLEOTIDE SEQUENCE [LARGE SCALE GENOMIC DNA]</scope>
    <source>
        <strain evidence="11">AATW-2023a</strain>
        <tissue evidence="11">Whole specimen</tissue>
    </source>
</reference>
<dbReference type="GO" id="GO:0003700">
    <property type="term" value="F:DNA-binding transcription factor activity"/>
    <property type="evidence" value="ECO:0007669"/>
    <property type="project" value="TreeGrafter"/>
</dbReference>
<evidence type="ECO:0000256" key="1">
    <source>
        <dbReference type="ARBA" id="ARBA00004123"/>
    </source>
</evidence>
<dbReference type="FunFam" id="3.30.160.60:FF:000478">
    <property type="entry name" value="Zinc finger protein 133"/>
    <property type="match status" value="1"/>
</dbReference>
<name>A0AAN8Q1L6_PATCE</name>
<dbReference type="SMART" id="SM00355">
    <property type="entry name" value="ZnF_C2H2"/>
    <property type="match status" value="13"/>
</dbReference>
<evidence type="ECO:0000256" key="5">
    <source>
        <dbReference type="ARBA" id="ARBA00022833"/>
    </source>
</evidence>
<evidence type="ECO:0000256" key="6">
    <source>
        <dbReference type="ARBA" id="ARBA00023125"/>
    </source>
</evidence>
<dbReference type="FunFam" id="3.30.160.60:FF:000446">
    <property type="entry name" value="Zinc finger protein"/>
    <property type="match status" value="1"/>
</dbReference>
<feature type="domain" description="C2H2-type" evidence="10">
    <location>
        <begin position="478"/>
        <end position="506"/>
    </location>
</feature>
<evidence type="ECO:0000256" key="2">
    <source>
        <dbReference type="ARBA" id="ARBA00022723"/>
    </source>
</evidence>
<feature type="domain" description="C2H2-type" evidence="10">
    <location>
        <begin position="322"/>
        <end position="350"/>
    </location>
</feature>
<sequence>MTDKLSSFFLKVQAVEESFLQLSESDREKAITILSSSIKKLQTLLGCTVIQQVKKTVLCLEKNNEAEYANDDLDFDDDAECTESFFEDPETNEKTIEFTSTQNVFKKENKVAKETRKHTKRNGISTNSVNQPKTRKFQTKTKGQLQKQNQNNRKLFYCSECDETLTHPRAIRNHISLHGQQPMSCLKCHKLCQNIVEFQYHDCRSVSQKTDPACSKCGNLFKSAKTLKKHLKKCLKLKHKKYECFICQKRFTKKSAMFSHLKIHAGDKMVCQKCGVFCDDFEQYTEHMSNHDDKAPFKCDKCDQTFTRVQQYKQHMAGHERYNCSQCVQSFSSNEKLQRHEHEEHNLSASIPEDKSHVCEVCGKIFVKPGQLVVHQRLHTGEKPLECSFCQLFFRTTRSLLKHKETYSHCARAGVNKDRHFLCSQCGKSFFRKQTLKRHLRCHTGERPHMCQYCGYKTSELNNLKRHVVHHFKGQRNFICEICGDAFHTKKTLESHHIHRHNEDRNFTCSECEMSFKSKSGLNRHSKTHSKTKEHKCWCDAAFGRLYNLRRHMRSVHGNDSALPPVRKIAVLDQADPVDDVEKSLTQNTEKYDESQLVPCIQEENMMNNCLQMTEAYQHHHNMANHMTLDTQGMVYDNMAPAQSIVGYPNTSHVVGVDHQRPPDYYQSNMPMMDNMTAAPDYNNPCMYIQNVLLPTVAGLLDLSHAGK</sequence>
<dbReference type="Gene3D" id="3.30.160.60">
    <property type="entry name" value="Classic Zinc Finger"/>
    <property type="match status" value="8"/>
</dbReference>
<feature type="domain" description="C2H2-type" evidence="10">
    <location>
        <begin position="242"/>
        <end position="269"/>
    </location>
</feature>
<dbReference type="PANTHER" id="PTHR24404:SF110">
    <property type="entry name" value="C2H2-TYPE DOMAIN-CONTAINING PROTEIN"/>
    <property type="match status" value="1"/>
</dbReference>
<keyword evidence="4 8" id="KW-0863">Zinc-finger</keyword>
<dbReference type="GO" id="GO:0008270">
    <property type="term" value="F:zinc ion binding"/>
    <property type="evidence" value="ECO:0007669"/>
    <property type="project" value="UniProtKB-KW"/>
</dbReference>
<evidence type="ECO:0000256" key="9">
    <source>
        <dbReference type="SAM" id="MobiDB-lite"/>
    </source>
</evidence>
<feature type="region of interest" description="Disordered" evidence="9">
    <location>
        <begin position="111"/>
        <end position="145"/>
    </location>
</feature>
<dbReference type="FunFam" id="3.30.160.60:FF:001450">
    <property type="entry name" value="zinc finger protein 774"/>
    <property type="match status" value="1"/>
</dbReference>
<evidence type="ECO:0000259" key="10">
    <source>
        <dbReference type="PROSITE" id="PS50157"/>
    </source>
</evidence>
<evidence type="ECO:0000313" key="12">
    <source>
        <dbReference type="Proteomes" id="UP001347796"/>
    </source>
</evidence>
<dbReference type="FunFam" id="3.30.160.60:FF:000100">
    <property type="entry name" value="Zinc finger 45-like"/>
    <property type="match status" value="1"/>
</dbReference>
<dbReference type="GO" id="GO:0005634">
    <property type="term" value="C:nucleus"/>
    <property type="evidence" value="ECO:0007669"/>
    <property type="project" value="UniProtKB-SubCell"/>
</dbReference>
<comment type="caution">
    <text evidence="11">The sequence shown here is derived from an EMBL/GenBank/DDBJ whole genome shotgun (WGS) entry which is preliminary data.</text>
</comment>
<feature type="domain" description="C2H2-type" evidence="10">
    <location>
        <begin position="421"/>
        <end position="448"/>
    </location>
</feature>
<dbReference type="InterPro" id="IPR050589">
    <property type="entry name" value="Ikaros_C2H2-ZF"/>
</dbReference>
<keyword evidence="6" id="KW-0238">DNA-binding</keyword>
<evidence type="ECO:0000256" key="7">
    <source>
        <dbReference type="ARBA" id="ARBA00023242"/>
    </source>
</evidence>
<keyword evidence="12" id="KW-1185">Reference proteome</keyword>
<organism evidence="11 12">
    <name type="scientific">Patella caerulea</name>
    <name type="common">Rayed Mediterranean limpet</name>
    <dbReference type="NCBI Taxonomy" id="87958"/>
    <lineage>
        <taxon>Eukaryota</taxon>
        <taxon>Metazoa</taxon>
        <taxon>Spiralia</taxon>
        <taxon>Lophotrochozoa</taxon>
        <taxon>Mollusca</taxon>
        <taxon>Gastropoda</taxon>
        <taxon>Patellogastropoda</taxon>
        <taxon>Patelloidea</taxon>
        <taxon>Patellidae</taxon>
        <taxon>Patella</taxon>
    </lineage>
</organism>
<feature type="domain" description="C2H2-type" evidence="10">
    <location>
        <begin position="507"/>
        <end position="534"/>
    </location>
</feature>
<evidence type="ECO:0000256" key="4">
    <source>
        <dbReference type="ARBA" id="ARBA00022771"/>
    </source>
</evidence>
<keyword evidence="7" id="KW-0539">Nucleus</keyword>
<dbReference type="GO" id="GO:0000978">
    <property type="term" value="F:RNA polymerase II cis-regulatory region sequence-specific DNA binding"/>
    <property type="evidence" value="ECO:0007669"/>
    <property type="project" value="TreeGrafter"/>
</dbReference>
<dbReference type="AlphaFoldDB" id="A0AAN8Q1L6"/>
<feature type="domain" description="C2H2-type" evidence="10">
    <location>
        <begin position="297"/>
        <end position="319"/>
    </location>
</feature>
<dbReference type="Proteomes" id="UP001347796">
    <property type="component" value="Unassembled WGS sequence"/>
</dbReference>